<name>A0A5M9QSU9_9HELI</name>
<sequence>MLREKEHSPKLFLDSSTLDFISSVASFYGISRSEVVEWAICASLRPYDKAFKIATRRIYARCQAEKKVQNARKQQSKAKSPSTQEGLKSKQLFDQRAY</sequence>
<feature type="compositionally biased region" description="Basic and acidic residues" evidence="1">
    <location>
        <begin position="87"/>
        <end position="98"/>
    </location>
</feature>
<evidence type="ECO:0000313" key="2">
    <source>
        <dbReference type="EMBL" id="KAA8711137.1"/>
    </source>
</evidence>
<dbReference type="EMBL" id="VXKE01000004">
    <property type="protein sequence ID" value="KAA8711137.1"/>
    <property type="molecule type" value="Genomic_DNA"/>
</dbReference>
<feature type="compositionally biased region" description="Polar residues" evidence="1">
    <location>
        <begin position="71"/>
        <end position="86"/>
    </location>
</feature>
<comment type="caution">
    <text evidence="2">The sequence shown here is derived from an EMBL/GenBank/DDBJ whole genome shotgun (WGS) entry which is preliminary data.</text>
</comment>
<evidence type="ECO:0000313" key="3">
    <source>
        <dbReference type="Proteomes" id="UP000323707"/>
    </source>
</evidence>
<dbReference type="RefSeq" id="WP_150336709.1">
    <property type="nucleotide sequence ID" value="NZ_JAERIX010000025.1"/>
</dbReference>
<evidence type="ECO:0000256" key="1">
    <source>
        <dbReference type="SAM" id="MobiDB-lite"/>
    </source>
</evidence>
<dbReference type="AlphaFoldDB" id="A0A5M9QSU9"/>
<protein>
    <submittedName>
        <fullName evidence="2">Uncharacterized protein</fullName>
    </submittedName>
</protein>
<feature type="region of interest" description="Disordered" evidence="1">
    <location>
        <begin position="70"/>
        <end position="98"/>
    </location>
</feature>
<organism evidence="2 3">
    <name type="scientific">Helicobacter canis</name>
    <dbReference type="NCBI Taxonomy" id="29419"/>
    <lineage>
        <taxon>Bacteria</taxon>
        <taxon>Pseudomonadati</taxon>
        <taxon>Campylobacterota</taxon>
        <taxon>Epsilonproteobacteria</taxon>
        <taxon>Campylobacterales</taxon>
        <taxon>Helicobacteraceae</taxon>
        <taxon>Helicobacter</taxon>
    </lineage>
</organism>
<proteinExistence type="predicted"/>
<gene>
    <name evidence="2" type="ORF">F4V45_01260</name>
</gene>
<reference evidence="2 3" key="1">
    <citation type="submission" date="2019-09" db="EMBL/GenBank/DDBJ databases">
        <title>Draft genome sequence of various Type strains from the CCUG.</title>
        <authorList>
            <person name="Pineiro-Iglesias B."/>
            <person name="Tunovic T."/>
            <person name="Unosson C."/>
            <person name="Inganas E."/>
            <person name="Ohlen M."/>
            <person name="Cardew S."/>
            <person name="Jensie-Markopoulos S."/>
            <person name="Salva-Serra F."/>
            <person name="Jaen-Luchoro D."/>
            <person name="Karlsson R."/>
            <person name="Svensson-Stadler L."/>
            <person name="Chun J."/>
            <person name="Moore E."/>
        </authorList>
    </citation>
    <scope>NUCLEOTIDE SEQUENCE [LARGE SCALE GENOMIC DNA]</scope>
    <source>
        <strain evidence="2 3">CCUG 32756T</strain>
    </source>
</reference>
<dbReference type="Proteomes" id="UP000323707">
    <property type="component" value="Unassembled WGS sequence"/>
</dbReference>
<accession>A0A5M9QSU9</accession>